<dbReference type="AlphaFoldDB" id="A0AAE0GJ99"/>
<dbReference type="GO" id="GO:0005829">
    <property type="term" value="C:cytosol"/>
    <property type="evidence" value="ECO:0007669"/>
    <property type="project" value="TreeGrafter"/>
</dbReference>
<dbReference type="PROSITE" id="PS50042">
    <property type="entry name" value="CNMP_BINDING_3"/>
    <property type="match status" value="3"/>
</dbReference>
<evidence type="ECO:0000313" key="3">
    <source>
        <dbReference type="EMBL" id="KAK3279265.1"/>
    </source>
</evidence>
<protein>
    <recommendedName>
        <fullName evidence="2">Cyclic nucleotide-binding domain-containing protein</fullName>
    </recommendedName>
</protein>
<feature type="compositionally biased region" description="Low complexity" evidence="1">
    <location>
        <begin position="657"/>
        <end position="672"/>
    </location>
</feature>
<organism evidence="3 4">
    <name type="scientific">Cymbomonas tetramitiformis</name>
    <dbReference type="NCBI Taxonomy" id="36881"/>
    <lineage>
        <taxon>Eukaryota</taxon>
        <taxon>Viridiplantae</taxon>
        <taxon>Chlorophyta</taxon>
        <taxon>Pyramimonadophyceae</taxon>
        <taxon>Pyramimonadales</taxon>
        <taxon>Pyramimonadaceae</taxon>
        <taxon>Cymbomonas</taxon>
    </lineage>
</organism>
<feature type="domain" description="Cyclic nucleotide-binding" evidence="2">
    <location>
        <begin position="52"/>
        <end position="97"/>
    </location>
</feature>
<sequence length="1054" mass="115033">MTIDHEMKKSGKQKKFVERCMDCMGVPPGQRSLKQLSSVASGLEDVLGQHKLKQTQKLELVQAMSLESFAPGEYVIHMGDIGDKWYIVLQGSLKVFRPNNHLQDLMKKSCQVANEAKEKQSDLIYQFKKELGGAENVHASVVNHTRKIALGAAGFMKQHFGVAPKDKQNADEGGNAAQDGAADGAVEGDPEEKPGVPPIVMPNKFMKLKRSIARRSFAVSPNPFSSDALKKMEEDAEEELTRARAQRRAEVYFDLLGTFAGAKGSSLSYIFEDYNIPKYFDCSLETAVPVDKNADSDWWTCVGQIDAARPIKAFGEIALIKDVPRAATIRAETRTLLLTVDKADYQVIKQGGALMQMQNRLEFLKDVYAFRNLAESTLLYVNNFLGSPLTLERGDEICTQDEPVTFVYLIQSGELKVLAKRESRPNGSSQRAASARGQVEVALLGPKNFVGDMDVLLRFSGYSFTVVVNTMEAQVFRIKLRDFLQFPKTVISKLRQFAEQRQSFRVTRYQQMDDVMNNLPLPSPLSQERLRERALQDNDAGEAAAASGRGSAPPATGPSALNPPVHASPDQHMNPKQVKNIALPSPVWLRSAENTPRLDCPFKGSRPRISPRGHWALAETPKQMTPHKPEPFRADSLPRRLQLANSVAKENAHVAQTSSSAAPSPAPCTSSAGLQLSPLAPTALTPRGAVEALSFSPLALSSPTAPRPGGTTTPSALLGSPSLSDNPFKYIPLHCYPGASRFPEPPPATHEDPSTSQSQSAIPKLSTSIQQNRCRSGLSTWSGEPSSRGGVAGLPHFSPAKIFSGGPKPSMEDAEDEAPFNRFSLTSEPHLATDHASTPLDALAGMVSAESLPSHKQTLRRDTIRGDTNRIEAQTRPISSFQQMLREVPVRTISTIPSSTQYAARDLHEMAPVTPNLLQWESNRRSANLCAKRAAASLAVVQQERRPHPLSGRSGVPTTSHAAHALTDIPTVMHSMPNLDFWDDSCRALPPVTYGRPRESSGRQPHPGGFRQFRAKQALAQGQLRQQETVNADLASPATALMVSSMDLASPTKA</sequence>
<feature type="compositionally biased region" description="Low complexity" evidence="1">
    <location>
        <begin position="541"/>
        <end position="560"/>
    </location>
</feature>
<dbReference type="PANTHER" id="PTHR11635">
    <property type="entry name" value="CAMP-DEPENDENT PROTEIN KINASE REGULATORY CHAIN"/>
    <property type="match status" value="1"/>
</dbReference>
<dbReference type="Gene3D" id="2.60.120.10">
    <property type="entry name" value="Jelly Rolls"/>
    <property type="match status" value="3"/>
</dbReference>
<keyword evidence="4" id="KW-1185">Reference proteome</keyword>
<reference evidence="3 4" key="1">
    <citation type="journal article" date="2015" name="Genome Biol. Evol.">
        <title>Comparative Genomics of a Bacterivorous Green Alga Reveals Evolutionary Causalities and Consequences of Phago-Mixotrophic Mode of Nutrition.</title>
        <authorList>
            <person name="Burns J.A."/>
            <person name="Paasch A."/>
            <person name="Narechania A."/>
            <person name="Kim E."/>
        </authorList>
    </citation>
    <scope>NUCLEOTIDE SEQUENCE [LARGE SCALE GENOMIC DNA]</scope>
    <source>
        <strain evidence="3 4">PLY_AMNH</strain>
    </source>
</reference>
<feature type="compositionally biased region" description="Polar residues" evidence="1">
    <location>
        <begin position="754"/>
        <end position="785"/>
    </location>
</feature>
<dbReference type="EMBL" id="LGRX02005041">
    <property type="protein sequence ID" value="KAK3279265.1"/>
    <property type="molecule type" value="Genomic_DNA"/>
</dbReference>
<dbReference type="SMART" id="SM00100">
    <property type="entry name" value="cNMP"/>
    <property type="match status" value="2"/>
</dbReference>
<dbReference type="InterPro" id="IPR000595">
    <property type="entry name" value="cNMP-bd_dom"/>
</dbReference>
<feature type="region of interest" description="Disordered" evidence="1">
    <location>
        <begin position="649"/>
        <end position="673"/>
    </location>
</feature>
<dbReference type="InterPro" id="IPR018490">
    <property type="entry name" value="cNMP-bd_dom_sf"/>
</dbReference>
<dbReference type="CDD" id="cd00038">
    <property type="entry name" value="CAP_ED"/>
    <property type="match status" value="2"/>
</dbReference>
<dbReference type="InterPro" id="IPR014710">
    <property type="entry name" value="RmlC-like_jellyroll"/>
</dbReference>
<feature type="domain" description="Cyclic nucleotide-binding" evidence="2">
    <location>
        <begin position="314"/>
        <end position="366"/>
    </location>
</feature>
<gene>
    <name evidence="3" type="ORF">CYMTET_12840</name>
</gene>
<feature type="region of interest" description="Disordered" evidence="1">
    <location>
        <begin position="739"/>
        <end position="816"/>
    </location>
</feature>
<evidence type="ECO:0000256" key="1">
    <source>
        <dbReference type="SAM" id="MobiDB-lite"/>
    </source>
</evidence>
<accession>A0AAE0GJ99</accession>
<dbReference type="GO" id="GO:0030552">
    <property type="term" value="F:cAMP binding"/>
    <property type="evidence" value="ECO:0007669"/>
    <property type="project" value="TreeGrafter"/>
</dbReference>
<evidence type="ECO:0000313" key="4">
    <source>
        <dbReference type="Proteomes" id="UP001190700"/>
    </source>
</evidence>
<dbReference type="GO" id="GO:0034236">
    <property type="term" value="F:protein kinase A catalytic subunit binding"/>
    <property type="evidence" value="ECO:0007669"/>
    <property type="project" value="TreeGrafter"/>
</dbReference>
<comment type="caution">
    <text evidence="3">The sequence shown here is derived from an EMBL/GenBank/DDBJ whole genome shotgun (WGS) entry which is preliminary data.</text>
</comment>
<feature type="region of interest" description="Disordered" evidence="1">
    <location>
        <begin position="165"/>
        <end position="199"/>
    </location>
</feature>
<dbReference type="InterPro" id="IPR018488">
    <property type="entry name" value="cNMP-bd_CS"/>
</dbReference>
<evidence type="ECO:0000259" key="2">
    <source>
        <dbReference type="PROSITE" id="PS50042"/>
    </source>
</evidence>
<feature type="domain" description="Cyclic nucleotide-binding" evidence="2">
    <location>
        <begin position="369"/>
        <end position="486"/>
    </location>
</feature>
<dbReference type="Pfam" id="PF00027">
    <property type="entry name" value="cNMP_binding"/>
    <property type="match status" value="1"/>
</dbReference>
<feature type="compositionally biased region" description="Low complexity" evidence="1">
    <location>
        <begin position="171"/>
        <end position="187"/>
    </location>
</feature>
<dbReference type="InterPro" id="IPR050503">
    <property type="entry name" value="cAMP-dep_PK_reg_su-like"/>
</dbReference>
<name>A0AAE0GJ99_9CHLO</name>
<dbReference type="GO" id="GO:0004862">
    <property type="term" value="F:cAMP-dependent protein kinase inhibitor activity"/>
    <property type="evidence" value="ECO:0007669"/>
    <property type="project" value="TreeGrafter"/>
</dbReference>
<feature type="compositionally biased region" description="Low complexity" evidence="1">
    <location>
        <begin position="700"/>
        <end position="716"/>
    </location>
</feature>
<dbReference type="Proteomes" id="UP001190700">
    <property type="component" value="Unassembled WGS sequence"/>
</dbReference>
<dbReference type="PROSITE" id="PS00889">
    <property type="entry name" value="CNMP_BINDING_2"/>
    <property type="match status" value="1"/>
</dbReference>
<proteinExistence type="predicted"/>
<dbReference type="SUPFAM" id="SSF51206">
    <property type="entry name" value="cAMP-binding domain-like"/>
    <property type="match status" value="2"/>
</dbReference>
<feature type="region of interest" description="Disordered" evidence="1">
    <location>
        <begin position="700"/>
        <end position="722"/>
    </location>
</feature>
<dbReference type="PANTHER" id="PTHR11635:SF152">
    <property type="entry name" value="CAMP-DEPENDENT PROTEIN KINASE TYPE I REGULATORY SUBUNIT-RELATED"/>
    <property type="match status" value="1"/>
</dbReference>
<feature type="region of interest" description="Disordered" evidence="1">
    <location>
        <begin position="531"/>
        <end position="573"/>
    </location>
</feature>
<dbReference type="GO" id="GO:0005952">
    <property type="term" value="C:cAMP-dependent protein kinase complex"/>
    <property type="evidence" value="ECO:0007669"/>
    <property type="project" value="InterPro"/>
</dbReference>